<dbReference type="InterPro" id="IPR004648">
    <property type="entry name" value="Oligpept_transpt"/>
</dbReference>
<organism evidence="11 12">
    <name type="scientific">Puccinia graminis f. sp. tritici</name>
    <dbReference type="NCBI Taxonomy" id="56615"/>
    <lineage>
        <taxon>Eukaryota</taxon>
        <taxon>Fungi</taxon>
        <taxon>Dikarya</taxon>
        <taxon>Basidiomycota</taxon>
        <taxon>Pucciniomycotina</taxon>
        <taxon>Pucciniomycetes</taxon>
        <taxon>Pucciniales</taxon>
        <taxon>Pucciniaceae</taxon>
        <taxon>Puccinia</taxon>
    </lineage>
</organism>
<dbReference type="AlphaFoldDB" id="A0A5B0PIT1"/>
<accession>A0A5B0PIT1</accession>
<comment type="subcellular location">
    <subcellularLocation>
        <location evidence="1">Membrane</location>
        <topology evidence="1">Multi-pass membrane protein</topology>
    </subcellularLocation>
</comment>
<dbReference type="Proteomes" id="UP000325313">
    <property type="component" value="Unassembled WGS sequence"/>
</dbReference>
<feature type="compositionally biased region" description="Basic and acidic residues" evidence="9">
    <location>
        <begin position="88"/>
        <end position="100"/>
    </location>
</feature>
<keyword evidence="3" id="KW-0813">Transport</keyword>
<evidence type="ECO:0000256" key="4">
    <source>
        <dbReference type="ARBA" id="ARBA00022692"/>
    </source>
</evidence>
<evidence type="ECO:0000256" key="6">
    <source>
        <dbReference type="ARBA" id="ARBA00022927"/>
    </source>
</evidence>
<name>A0A5B0PIT1_PUCGR</name>
<proteinExistence type="inferred from homology"/>
<dbReference type="PANTHER" id="PTHR22601">
    <property type="entry name" value="ISP4 LIKE PROTEIN"/>
    <property type="match status" value="1"/>
</dbReference>
<evidence type="ECO:0000256" key="2">
    <source>
        <dbReference type="ARBA" id="ARBA00008807"/>
    </source>
</evidence>
<evidence type="ECO:0000256" key="5">
    <source>
        <dbReference type="ARBA" id="ARBA00022856"/>
    </source>
</evidence>
<dbReference type="GO" id="GO:0035673">
    <property type="term" value="F:oligopeptide transmembrane transporter activity"/>
    <property type="evidence" value="ECO:0007669"/>
    <property type="project" value="InterPro"/>
</dbReference>
<sequence>MDSLLKALGLRGSELKPLQLIKKISSVGCKSTSGSNTTSTTAGTVTQRKGKKSQEIKEPLDFHSDYEKSQTAEKGQPIGTPASSSETLPHEEDIRSDKVSSEDELAMIPLTDDTESPIITVRSLLVGFLVAILGAAVTQLFLFKPVHMRLQPAFLQITAMLLGRAAALIPGPKWWNPGSFSMKETVFSSLIATSASVGAYAIELLAAQELFFDQVTSFGMSFGILLSSQLIGYGWAGLLQPILVYPTQVFYPEILPSVSLFYSLCGDGPVAKDQIKFFKRAFLAMGISYIAPAFQAISVFCLTLPKHQLITNIFGGAQPFEGLGFLNISGDWALVGAHGPLYTPLTAQVHHIVGVLLSLFILSFVYTNSWYDAGIKQSFPFMSVSLLSSNGTTYPIKTVINENGSPNEDVIQEIGIPFFTSTYVVVQIIASLAMTSAITHVLLENYPLILGIFKKNQEKVPVDPHRLVCQKYKDFPKW</sequence>
<evidence type="ECO:0000256" key="1">
    <source>
        <dbReference type="ARBA" id="ARBA00004141"/>
    </source>
</evidence>
<evidence type="ECO:0000256" key="7">
    <source>
        <dbReference type="ARBA" id="ARBA00022989"/>
    </source>
</evidence>
<evidence type="ECO:0000256" key="8">
    <source>
        <dbReference type="ARBA" id="ARBA00023136"/>
    </source>
</evidence>
<feature type="transmembrane region" description="Helical" evidence="10">
    <location>
        <begin position="124"/>
        <end position="142"/>
    </location>
</feature>
<feature type="transmembrane region" description="Helical" evidence="10">
    <location>
        <begin position="154"/>
        <end position="175"/>
    </location>
</feature>
<keyword evidence="6" id="KW-0653">Protein transport</keyword>
<keyword evidence="5" id="KW-0571">Peptide transport</keyword>
<reference evidence="11 12" key="1">
    <citation type="submission" date="2019-05" db="EMBL/GenBank/DDBJ databases">
        <title>Emergence of the Ug99 lineage of the wheat stem rust pathogen through somatic hybridization.</title>
        <authorList>
            <person name="Li F."/>
            <person name="Upadhyaya N.M."/>
            <person name="Sperschneider J."/>
            <person name="Matny O."/>
            <person name="Nguyen-Phuc H."/>
            <person name="Mago R."/>
            <person name="Raley C."/>
            <person name="Miller M.E."/>
            <person name="Silverstein K.A.T."/>
            <person name="Henningsen E."/>
            <person name="Hirsch C.D."/>
            <person name="Visser B."/>
            <person name="Pretorius Z.A."/>
            <person name="Steffenson B.J."/>
            <person name="Schwessinger B."/>
            <person name="Dodds P.N."/>
            <person name="Figueroa M."/>
        </authorList>
    </citation>
    <scope>NUCLEOTIDE SEQUENCE [LARGE SCALE GENOMIC DNA]</scope>
    <source>
        <strain evidence="11 12">Ug99</strain>
    </source>
</reference>
<keyword evidence="7 10" id="KW-1133">Transmembrane helix</keyword>
<feature type="compositionally biased region" description="Low complexity" evidence="9">
    <location>
        <begin position="31"/>
        <end position="46"/>
    </location>
</feature>
<dbReference type="EMBL" id="VDEP01000340">
    <property type="protein sequence ID" value="KAA1100514.1"/>
    <property type="molecule type" value="Genomic_DNA"/>
</dbReference>
<feature type="transmembrane region" description="Helical" evidence="10">
    <location>
        <begin position="349"/>
        <end position="367"/>
    </location>
</feature>
<evidence type="ECO:0000256" key="3">
    <source>
        <dbReference type="ARBA" id="ARBA00022448"/>
    </source>
</evidence>
<feature type="transmembrane region" description="Helical" evidence="10">
    <location>
        <begin position="282"/>
        <end position="305"/>
    </location>
</feature>
<evidence type="ECO:0000313" key="11">
    <source>
        <dbReference type="EMBL" id="KAA1100514.1"/>
    </source>
</evidence>
<feature type="transmembrane region" description="Helical" evidence="10">
    <location>
        <begin position="218"/>
        <end position="238"/>
    </location>
</feature>
<evidence type="ECO:0000256" key="10">
    <source>
        <dbReference type="SAM" id="Phobius"/>
    </source>
</evidence>
<feature type="compositionally biased region" description="Basic and acidic residues" evidence="9">
    <location>
        <begin position="52"/>
        <end position="71"/>
    </location>
</feature>
<feature type="transmembrane region" description="Helical" evidence="10">
    <location>
        <begin position="187"/>
        <end position="206"/>
    </location>
</feature>
<dbReference type="GO" id="GO:0016020">
    <property type="term" value="C:membrane"/>
    <property type="evidence" value="ECO:0007669"/>
    <property type="project" value="UniProtKB-SubCell"/>
</dbReference>
<protein>
    <submittedName>
        <fullName evidence="11">Uncharacterized protein</fullName>
    </submittedName>
</protein>
<feature type="region of interest" description="Disordered" evidence="9">
    <location>
        <begin position="28"/>
        <end position="100"/>
    </location>
</feature>
<comment type="caution">
    <text evidence="11">The sequence shown here is derived from an EMBL/GenBank/DDBJ whole genome shotgun (WGS) entry which is preliminary data.</text>
</comment>
<keyword evidence="8 10" id="KW-0472">Membrane</keyword>
<gene>
    <name evidence="11" type="ORF">PGTUg99_016326</name>
</gene>
<evidence type="ECO:0000256" key="9">
    <source>
        <dbReference type="SAM" id="MobiDB-lite"/>
    </source>
</evidence>
<dbReference type="GO" id="GO:0015031">
    <property type="term" value="P:protein transport"/>
    <property type="evidence" value="ECO:0007669"/>
    <property type="project" value="UniProtKB-KW"/>
</dbReference>
<comment type="similarity">
    <text evidence="2">Belongs to the oligopeptide OPT transporter family.</text>
</comment>
<dbReference type="Pfam" id="PF03169">
    <property type="entry name" value="OPT"/>
    <property type="match status" value="1"/>
</dbReference>
<keyword evidence="4 10" id="KW-0812">Transmembrane</keyword>
<dbReference type="InterPro" id="IPR004813">
    <property type="entry name" value="OPT"/>
</dbReference>
<evidence type="ECO:0000313" key="12">
    <source>
        <dbReference type="Proteomes" id="UP000325313"/>
    </source>
</evidence>